<evidence type="ECO:0000313" key="3">
    <source>
        <dbReference type="EMBL" id="TDT14836.1"/>
    </source>
</evidence>
<evidence type="ECO:0000313" key="4">
    <source>
        <dbReference type="Proteomes" id="UP000294558"/>
    </source>
</evidence>
<accession>A0A4R7HXA7</accession>
<keyword evidence="4" id="KW-1185">Reference proteome</keyword>
<sequence length="401" mass="43536">MPDPFWFRVDAVTSFGRSLRDQWYLDPDLTYLNHGTVGAPPKAVIAEQFRLIEEIERHPARFMLRELADTSGEATEPSRLRRAAAAVAPFVGVRADDLLFVENITTGANAVLRSFPFDAGDEIVVTSLGYGGVTLAAEYAARTNGCEIRTIELPGPGAAPHEYVERIEAGLGPKSRVLVVDHLAATAALVLPLREIAEVCHRNGTLVLADGAHVPGNIGLDIESLGVDWYTGNLHKWAWTPRSSGVLWAAPEQRAHLHPTVISWGLDHGLTAEFDLLGTRDPTAHLTAPFAIDLIHSHGEGAVMSYNHQLAWWSGQFLADAWDTPFTTPESMIGSMVTVQLPPRLGGTAADAERVRTELDRQRIEVPVAAGGDRLTLRVSAQVYCDRDDIELLAAAVTALA</sequence>
<dbReference type="InterPro" id="IPR015424">
    <property type="entry name" value="PyrdxlP-dep_Trfase"/>
</dbReference>
<proteinExistence type="predicted"/>
<dbReference type="Gene3D" id="3.90.1150.10">
    <property type="entry name" value="Aspartate Aminotransferase, domain 1"/>
    <property type="match status" value="1"/>
</dbReference>
<evidence type="ECO:0000256" key="1">
    <source>
        <dbReference type="ARBA" id="ARBA00022898"/>
    </source>
</evidence>
<dbReference type="InterPro" id="IPR015421">
    <property type="entry name" value="PyrdxlP-dep_Trfase_major"/>
</dbReference>
<dbReference type="EMBL" id="SOAU01000001">
    <property type="protein sequence ID" value="TDT14836.1"/>
    <property type="molecule type" value="Genomic_DNA"/>
</dbReference>
<dbReference type="PANTHER" id="PTHR43092">
    <property type="entry name" value="L-CYSTEINE DESULFHYDRASE"/>
    <property type="match status" value="1"/>
</dbReference>
<name>A0A4R7HXA7_9ACTN</name>
<gene>
    <name evidence="3" type="ORF">BDK89_0394</name>
</gene>
<protein>
    <submittedName>
        <fullName evidence="3">Isopenicillin-N epimerase</fullName>
    </submittedName>
</protein>
<dbReference type="PANTHER" id="PTHR43092:SF2">
    <property type="entry name" value="HERCYNYLCYSTEINE SULFOXIDE LYASE"/>
    <property type="match status" value="1"/>
</dbReference>
<reference evidence="3 4" key="1">
    <citation type="submission" date="2019-03" db="EMBL/GenBank/DDBJ databases">
        <title>Sequencing the genomes of 1000 actinobacteria strains.</title>
        <authorList>
            <person name="Klenk H.-P."/>
        </authorList>
    </citation>
    <scope>NUCLEOTIDE SEQUENCE [LARGE SCALE GENOMIC DNA]</scope>
    <source>
        <strain evidence="3 4">DSM 18936</strain>
    </source>
</reference>
<dbReference type="Proteomes" id="UP000294558">
    <property type="component" value="Unassembled WGS sequence"/>
</dbReference>
<dbReference type="Gene3D" id="3.40.640.10">
    <property type="entry name" value="Type I PLP-dependent aspartate aminotransferase-like (Major domain)"/>
    <property type="match status" value="1"/>
</dbReference>
<dbReference type="InterPro" id="IPR015422">
    <property type="entry name" value="PyrdxlP-dep_Trfase_small"/>
</dbReference>
<keyword evidence="1" id="KW-0663">Pyridoxal phosphate</keyword>
<dbReference type="OrthoDB" id="250246at2"/>
<dbReference type="Pfam" id="PF00266">
    <property type="entry name" value="Aminotran_5"/>
    <property type="match status" value="1"/>
</dbReference>
<organism evidence="3 4">
    <name type="scientific">Ilumatobacter fluminis</name>
    <dbReference type="NCBI Taxonomy" id="467091"/>
    <lineage>
        <taxon>Bacteria</taxon>
        <taxon>Bacillati</taxon>
        <taxon>Actinomycetota</taxon>
        <taxon>Acidimicrobiia</taxon>
        <taxon>Acidimicrobiales</taxon>
        <taxon>Ilumatobacteraceae</taxon>
        <taxon>Ilumatobacter</taxon>
    </lineage>
</organism>
<dbReference type="InterPro" id="IPR000192">
    <property type="entry name" value="Aminotrans_V_dom"/>
</dbReference>
<dbReference type="AlphaFoldDB" id="A0A4R7HXA7"/>
<feature type="domain" description="Aminotransferase class V" evidence="2">
    <location>
        <begin position="66"/>
        <end position="391"/>
    </location>
</feature>
<dbReference type="SUPFAM" id="SSF53383">
    <property type="entry name" value="PLP-dependent transferases"/>
    <property type="match status" value="1"/>
</dbReference>
<evidence type="ECO:0000259" key="2">
    <source>
        <dbReference type="Pfam" id="PF00266"/>
    </source>
</evidence>
<comment type="caution">
    <text evidence="3">The sequence shown here is derived from an EMBL/GenBank/DDBJ whole genome shotgun (WGS) entry which is preliminary data.</text>
</comment>